<feature type="region of interest" description="Disordered" evidence="1">
    <location>
        <begin position="52"/>
        <end position="75"/>
    </location>
</feature>
<keyword evidence="2" id="KW-1133">Transmembrane helix</keyword>
<evidence type="ECO:0000256" key="2">
    <source>
        <dbReference type="SAM" id="Phobius"/>
    </source>
</evidence>
<dbReference type="Proteomes" id="UP001524642">
    <property type="component" value="Unassembled WGS sequence"/>
</dbReference>
<reference evidence="3 4" key="1">
    <citation type="submission" date="2022-06" db="EMBL/GenBank/DDBJ databases">
        <title>Roseomonas CN29.</title>
        <authorList>
            <person name="Cheng Y."/>
            <person name="He X."/>
        </authorList>
    </citation>
    <scope>NUCLEOTIDE SEQUENCE [LARGE SCALE GENOMIC DNA]</scope>
    <source>
        <strain evidence="3 4">CN29</strain>
    </source>
</reference>
<gene>
    <name evidence="3" type="ORF">NRP21_12800</name>
</gene>
<keyword evidence="2" id="KW-0812">Transmembrane</keyword>
<sequence length="154" mass="16978">MARRELNERRQRESVRSWVVLGVGFGTLAFLGLTLFGISFYVRWIGAPPNDPPRPVPFPEPRLQADSSADMDQLRGEQARQVEGYAWMDRNRGLIRIPVGRAMEILAARGAAGLDPLEAAPPEPLPVRPEAVRTRAVQLPSVQPLAAPPQGVRP</sequence>
<evidence type="ECO:0000256" key="1">
    <source>
        <dbReference type="SAM" id="MobiDB-lite"/>
    </source>
</evidence>
<protein>
    <submittedName>
        <fullName evidence="3">Uncharacterized protein</fullName>
    </submittedName>
</protein>
<evidence type="ECO:0000313" key="3">
    <source>
        <dbReference type="EMBL" id="MCR0982926.1"/>
    </source>
</evidence>
<organism evidence="3 4">
    <name type="scientific">Roseomonas populi</name>
    <dbReference type="NCBI Taxonomy" id="3121582"/>
    <lineage>
        <taxon>Bacteria</taxon>
        <taxon>Pseudomonadati</taxon>
        <taxon>Pseudomonadota</taxon>
        <taxon>Alphaproteobacteria</taxon>
        <taxon>Acetobacterales</taxon>
        <taxon>Roseomonadaceae</taxon>
        <taxon>Roseomonas</taxon>
    </lineage>
</organism>
<keyword evidence="2" id="KW-0472">Membrane</keyword>
<dbReference type="RefSeq" id="WP_257716593.1">
    <property type="nucleotide sequence ID" value="NZ_JANJOU010000009.1"/>
</dbReference>
<keyword evidence="4" id="KW-1185">Reference proteome</keyword>
<dbReference type="EMBL" id="JANJOU010000009">
    <property type="protein sequence ID" value="MCR0982926.1"/>
    <property type="molecule type" value="Genomic_DNA"/>
</dbReference>
<proteinExistence type="predicted"/>
<feature type="transmembrane region" description="Helical" evidence="2">
    <location>
        <begin position="20"/>
        <end position="44"/>
    </location>
</feature>
<name>A0ABT1X487_9PROT</name>
<comment type="caution">
    <text evidence="3">The sequence shown here is derived from an EMBL/GenBank/DDBJ whole genome shotgun (WGS) entry which is preliminary data.</text>
</comment>
<evidence type="ECO:0000313" key="4">
    <source>
        <dbReference type="Proteomes" id="UP001524642"/>
    </source>
</evidence>
<accession>A0ABT1X487</accession>